<name>A0A4Q5LRA4_9SPHI</name>
<feature type="signal peptide" evidence="1">
    <location>
        <begin position="1"/>
        <end position="27"/>
    </location>
</feature>
<dbReference type="RefSeq" id="WP_129874623.1">
    <property type="nucleotide sequence ID" value="NZ_SEWG01000001.1"/>
</dbReference>
<protein>
    <recommendedName>
        <fullName evidence="4">DUF4105 domain-containing protein</fullName>
    </recommendedName>
</protein>
<evidence type="ECO:0000256" key="1">
    <source>
        <dbReference type="SAM" id="SignalP"/>
    </source>
</evidence>
<accession>A0A4Q5LRA4</accession>
<dbReference type="AlphaFoldDB" id="A0A4Q5LRA4"/>
<evidence type="ECO:0000313" key="3">
    <source>
        <dbReference type="Proteomes" id="UP000293331"/>
    </source>
</evidence>
<sequence length="379" mass="42498">MKNPNRSVFFKPILLALLIHSSFIAHAQLSASMPYKPLKTDTSNNIPDIKAPAATYIAPAAKSIFDDDDDNSLQKTIALNLNKSQERKQLMGYLEQLELGNNIAENEKNSKALYRFANLFARLKLYPLAMKCFFKTVDRANKKARKNGDTPEDADDEIGAYELPINAKDDSLLAIQTEKVKGSKNKYTNYKRIAGTFNDNKPAIAYALLFHVKQPISGKPKVFVFSNTGHTFITLIKYNADSTYVSCSFGFYPKKEKILFATPWDPSADSEFKDDTGHKWDEIVGKFISRKSFERILKLTKKYEDLDYHLSSNNCTDFCLQAASLAGLSISNTKAKWPLGYGNNPGVTGQSVMEGKFHNTDQQPDANLFRSLNIDPVGK</sequence>
<gene>
    <name evidence="2" type="ORF">EWM62_00160</name>
</gene>
<keyword evidence="1" id="KW-0732">Signal</keyword>
<feature type="chain" id="PRO_5020772661" description="DUF4105 domain-containing protein" evidence="1">
    <location>
        <begin position="28"/>
        <end position="379"/>
    </location>
</feature>
<dbReference type="Proteomes" id="UP000293331">
    <property type="component" value="Unassembled WGS sequence"/>
</dbReference>
<dbReference type="EMBL" id="SEWG01000001">
    <property type="protein sequence ID" value="RYU91893.1"/>
    <property type="molecule type" value="Genomic_DNA"/>
</dbReference>
<dbReference type="OrthoDB" id="629215at2"/>
<reference evidence="2 3" key="1">
    <citation type="submission" date="2019-02" db="EMBL/GenBank/DDBJ databases">
        <title>Bacterial novel species Mucilaginibacter sp. 17JY9-4 isolated from soil.</title>
        <authorList>
            <person name="Jung H.-Y."/>
        </authorList>
    </citation>
    <scope>NUCLEOTIDE SEQUENCE [LARGE SCALE GENOMIC DNA]</scope>
    <source>
        <strain evidence="2 3">17JY9-4</strain>
    </source>
</reference>
<proteinExistence type="predicted"/>
<keyword evidence="3" id="KW-1185">Reference proteome</keyword>
<organism evidence="2 3">
    <name type="scientific">Mucilaginibacter terrigena</name>
    <dbReference type="NCBI Taxonomy" id="2492395"/>
    <lineage>
        <taxon>Bacteria</taxon>
        <taxon>Pseudomonadati</taxon>
        <taxon>Bacteroidota</taxon>
        <taxon>Sphingobacteriia</taxon>
        <taxon>Sphingobacteriales</taxon>
        <taxon>Sphingobacteriaceae</taxon>
        <taxon>Mucilaginibacter</taxon>
    </lineage>
</organism>
<evidence type="ECO:0008006" key="4">
    <source>
        <dbReference type="Google" id="ProtNLM"/>
    </source>
</evidence>
<comment type="caution">
    <text evidence="2">The sequence shown here is derived from an EMBL/GenBank/DDBJ whole genome shotgun (WGS) entry which is preliminary data.</text>
</comment>
<evidence type="ECO:0000313" key="2">
    <source>
        <dbReference type="EMBL" id="RYU91893.1"/>
    </source>
</evidence>